<organism evidence="1 2">
    <name type="scientific">Naganishia friedmannii</name>
    <dbReference type="NCBI Taxonomy" id="89922"/>
    <lineage>
        <taxon>Eukaryota</taxon>
        <taxon>Fungi</taxon>
        <taxon>Dikarya</taxon>
        <taxon>Basidiomycota</taxon>
        <taxon>Agaricomycotina</taxon>
        <taxon>Tremellomycetes</taxon>
        <taxon>Filobasidiales</taxon>
        <taxon>Filobasidiaceae</taxon>
        <taxon>Naganishia</taxon>
    </lineage>
</organism>
<keyword evidence="2" id="KW-1185">Reference proteome</keyword>
<protein>
    <submittedName>
        <fullName evidence="1">Uncharacterized protein</fullName>
    </submittedName>
</protein>
<sequence length="165" mass="18558">MEDWKPRIAVYLPGEVHQNRLGPIVDIFTAGEETYIAYGALAGVVLCDRQLHYIRTLRIQEAFPSREEASIGHVQGLRCTTDKEGAKITAWSEKQAAIWKLKGEKGSTTNPSIWSSITVEQDINYVEYRENHLVIGSDEGVQVYKNKGDKDVPAWSVSQTLFVSF</sequence>
<proteinExistence type="predicted"/>
<dbReference type="Proteomes" id="UP001227268">
    <property type="component" value="Unassembled WGS sequence"/>
</dbReference>
<gene>
    <name evidence="1" type="ORF">QFC21_000490</name>
</gene>
<accession>A0ACC2WBZ0</accession>
<reference evidence="1" key="1">
    <citation type="submission" date="2023-04" db="EMBL/GenBank/DDBJ databases">
        <title>Draft Genome sequencing of Naganishia species isolated from polar environments using Oxford Nanopore Technology.</title>
        <authorList>
            <person name="Leo P."/>
            <person name="Venkateswaran K."/>
        </authorList>
    </citation>
    <scope>NUCLEOTIDE SEQUENCE</scope>
    <source>
        <strain evidence="1">MNA-CCFEE 5423</strain>
    </source>
</reference>
<dbReference type="EMBL" id="JASBWT010000001">
    <property type="protein sequence ID" value="KAJ9109162.1"/>
    <property type="molecule type" value="Genomic_DNA"/>
</dbReference>
<comment type="caution">
    <text evidence="1">The sequence shown here is derived from an EMBL/GenBank/DDBJ whole genome shotgun (WGS) entry which is preliminary data.</text>
</comment>
<evidence type="ECO:0000313" key="2">
    <source>
        <dbReference type="Proteomes" id="UP001227268"/>
    </source>
</evidence>
<name>A0ACC2WBZ0_9TREE</name>
<evidence type="ECO:0000313" key="1">
    <source>
        <dbReference type="EMBL" id="KAJ9109162.1"/>
    </source>
</evidence>